<dbReference type="PANTHER" id="PTHR22946">
    <property type="entry name" value="DIENELACTONE HYDROLASE DOMAIN-CONTAINING PROTEIN-RELATED"/>
    <property type="match status" value="1"/>
</dbReference>
<dbReference type="PANTHER" id="PTHR22946:SF8">
    <property type="entry name" value="ACETYL XYLAN ESTERASE DOMAIN-CONTAINING PROTEIN"/>
    <property type="match status" value="1"/>
</dbReference>
<comment type="caution">
    <text evidence="2">The sequence shown here is derived from an EMBL/GenBank/DDBJ whole genome shotgun (WGS) entry which is preliminary data.</text>
</comment>
<evidence type="ECO:0000259" key="1">
    <source>
        <dbReference type="Pfam" id="PF05448"/>
    </source>
</evidence>
<dbReference type="RefSeq" id="WP_111293816.1">
    <property type="nucleotide sequence ID" value="NZ_QKZV01000002.1"/>
</dbReference>
<dbReference type="OrthoDB" id="3668964at2"/>
<reference evidence="2 3" key="1">
    <citation type="submission" date="2018-06" db="EMBL/GenBank/DDBJ databases">
        <title>Genomic Encyclopedia of Archaeal and Bacterial Type Strains, Phase II (KMG-II): from individual species to whole genera.</title>
        <authorList>
            <person name="Goeker M."/>
        </authorList>
    </citation>
    <scope>NUCLEOTIDE SEQUENCE [LARGE SCALE GENOMIC DNA]</scope>
    <source>
        <strain evidence="2 3">DSM 23241</strain>
    </source>
</reference>
<evidence type="ECO:0000313" key="3">
    <source>
        <dbReference type="Proteomes" id="UP000249720"/>
    </source>
</evidence>
<dbReference type="InterPro" id="IPR029058">
    <property type="entry name" value="AB_hydrolase_fold"/>
</dbReference>
<accession>A0A2W7RW23</accession>
<organism evidence="2 3">
    <name type="scientific">Hydrotalea sandarakina</name>
    <dbReference type="NCBI Taxonomy" id="1004304"/>
    <lineage>
        <taxon>Bacteria</taxon>
        <taxon>Pseudomonadati</taxon>
        <taxon>Bacteroidota</taxon>
        <taxon>Chitinophagia</taxon>
        <taxon>Chitinophagales</taxon>
        <taxon>Chitinophagaceae</taxon>
        <taxon>Hydrotalea</taxon>
    </lineage>
</organism>
<dbReference type="AlphaFoldDB" id="A0A2W7RW23"/>
<evidence type="ECO:0000313" key="2">
    <source>
        <dbReference type="EMBL" id="PZX64661.1"/>
    </source>
</evidence>
<gene>
    <name evidence="2" type="ORF">LX80_00859</name>
</gene>
<dbReference type="Proteomes" id="UP000249720">
    <property type="component" value="Unassembled WGS sequence"/>
</dbReference>
<keyword evidence="3" id="KW-1185">Reference proteome</keyword>
<dbReference type="InterPro" id="IPR008391">
    <property type="entry name" value="AXE1_dom"/>
</dbReference>
<name>A0A2W7RW23_9BACT</name>
<dbReference type="SUPFAM" id="SSF53474">
    <property type="entry name" value="alpha/beta-Hydrolases"/>
    <property type="match status" value="1"/>
</dbReference>
<protein>
    <submittedName>
        <fullName evidence="2">Acetyl xylan esterase AXE1</fullName>
    </submittedName>
</protein>
<dbReference type="InterPro" id="IPR050261">
    <property type="entry name" value="FrsA_esterase"/>
</dbReference>
<dbReference type="Gene3D" id="3.40.50.1820">
    <property type="entry name" value="alpha/beta hydrolase"/>
    <property type="match status" value="1"/>
</dbReference>
<feature type="domain" description="Acetyl xylan esterase" evidence="1">
    <location>
        <begin position="87"/>
        <end position="238"/>
    </location>
</feature>
<dbReference type="EMBL" id="QKZV01000002">
    <property type="protein sequence ID" value="PZX64661.1"/>
    <property type="molecule type" value="Genomic_DNA"/>
</dbReference>
<sequence length="642" mass="73687">MYQDISIKTTYKLEKKPLKDKDKINKEIKKQAYQLFIKYQPPLSIEEWEKEKNKIYSKIIESTNFHFYNSLPLNISISKIITKENFTIQNIYFQTLPNTYATANIYIPNGTGPYPAVINLHGHIKDGRRNISVNKRAELLASNGYICLCMDSFGSGERSEIHGESDYHGANKGASLLNLNETLLGIQISENIRCIDLLCSLNIVDKNNIGVTGESGGGSQAMWLAAVDERVKAAMPVVSVGTFNAFVMEHNCVCELLPNGLTFCEEFQVLGLIAPRALKICSALQDHHAAFTAEEMLKTAKYTGKIYELYHADNLINFQIFNHSHEFSSEIELEMIYWFNKVLKNEIRKINISSPNSYTDKESLMVFELGKRDEKIVTQSNYLKNRCNEIFSDLYNKIGKPKAEINELKKILNITKKDLVKGYNFYTKNLNNIIFSDEIIINFNFKGKLLNDVEKYQLNDQTTNKLEFNLFGTGHYKSTVAKYFDQQLVPFHTLARAYYWIGKSIIREWIIQIKVTIDYIQKIKPNCDIILKTTKEAGIAAILCSAIWPDKIKIIEIENTPISYLYKGENKFDYYNMSIHLKGIINWGDIVKALALSNTNFILTKPRNIHGKILSKKEKENFIKTYSNLKKILKSNSNIKIK</sequence>
<proteinExistence type="predicted"/>
<dbReference type="Pfam" id="PF05448">
    <property type="entry name" value="AXE1"/>
    <property type="match status" value="1"/>
</dbReference>